<evidence type="ECO:0000313" key="2">
    <source>
        <dbReference type="Proteomes" id="UP000240760"/>
    </source>
</evidence>
<organism evidence="1 2">
    <name type="scientific">Trichoderma longibrachiatum ATCC 18648</name>
    <dbReference type="NCBI Taxonomy" id="983965"/>
    <lineage>
        <taxon>Eukaryota</taxon>
        <taxon>Fungi</taxon>
        <taxon>Dikarya</taxon>
        <taxon>Ascomycota</taxon>
        <taxon>Pezizomycotina</taxon>
        <taxon>Sordariomycetes</taxon>
        <taxon>Hypocreomycetidae</taxon>
        <taxon>Hypocreales</taxon>
        <taxon>Hypocreaceae</taxon>
        <taxon>Trichoderma</taxon>
    </lineage>
</organism>
<dbReference type="AlphaFoldDB" id="A0A2T4CF82"/>
<accession>A0A2T4CF82</accession>
<evidence type="ECO:0000313" key="1">
    <source>
        <dbReference type="EMBL" id="PTB80206.1"/>
    </source>
</evidence>
<gene>
    <name evidence="1" type="ORF">M440DRAFT_1397530</name>
</gene>
<sequence length="82" mass="9392">MFTVRRTAAITTPSTLQALIATTTCFVRYRGGPRGYDTVKTMVQAMKEQTIMRWRPVRPHNPVSDWLCSWATSWPHCRAHVG</sequence>
<proteinExistence type="predicted"/>
<keyword evidence="2" id="KW-1185">Reference proteome</keyword>
<dbReference type="EMBL" id="KZ679127">
    <property type="protein sequence ID" value="PTB80206.1"/>
    <property type="molecule type" value="Genomic_DNA"/>
</dbReference>
<dbReference type="Proteomes" id="UP000240760">
    <property type="component" value="Unassembled WGS sequence"/>
</dbReference>
<name>A0A2T4CF82_TRILO</name>
<reference evidence="1 2" key="1">
    <citation type="submission" date="2016-07" db="EMBL/GenBank/DDBJ databases">
        <title>Multiple horizontal gene transfer events from other fungi enriched the ability of initially mycotrophic Trichoderma (Ascomycota) to feed on dead plant biomass.</title>
        <authorList>
            <consortium name="DOE Joint Genome Institute"/>
            <person name="Aerts A."/>
            <person name="Atanasova L."/>
            <person name="Chenthamara K."/>
            <person name="Zhang J."/>
            <person name="Grujic M."/>
            <person name="Henrissat B."/>
            <person name="Kuo A."/>
            <person name="Salamov A."/>
            <person name="Lipzen A."/>
            <person name="Labutti K."/>
            <person name="Barry K."/>
            <person name="Miao Y."/>
            <person name="Rahimi M.J."/>
            <person name="Shen Q."/>
            <person name="Grigoriev I.V."/>
            <person name="Kubicek C.P."/>
            <person name="Druzhinina I.S."/>
        </authorList>
    </citation>
    <scope>NUCLEOTIDE SEQUENCE [LARGE SCALE GENOMIC DNA]</scope>
    <source>
        <strain evidence="1 2">ATCC 18648</strain>
    </source>
</reference>
<protein>
    <submittedName>
        <fullName evidence="1">Uncharacterized protein</fullName>
    </submittedName>
</protein>